<dbReference type="eggNOG" id="COG3497">
    <property type="taxonomic scope" value="Bacteria"/>
</dbReference>
<feature type="domain" description="Tail sheath protein C-terminal" evidence="3">
    <location>
        <begin position="376"/>
        <end position="474"/>
    </location>
</feature>
<protein>
    <submittedName>
        <fullName evidence="4">Phage tail sheath monomer</fullName>
    </submittedName>
</protein>
<evidence type="ECO:0000313" key="5">
    <source>
        <dbReference type="Proteomes" id="UP000028630"/>
    </source>
</evidence>
<evidence type="ECO:0000259" key="3">
    <source>
        <dbReference type="Pfam" id="PF17482"/>
    </source>
</evidence>
<name>A0A085ART8_9ENTR</name>
<dbReference type="EMBL" id="JMTB01000013">
    <property type="protein sequence ID" value="KFC12933.1"/>
    <property type="molecule type" value="Genomic_DNA"/>
</dbReference>
<evidence type="ECO:0000256" key="1">
    <source>
        <dbReference type="ARBA" id="ARBA00008005"/>
    </source>
</evidence>
<organism evidence="4 5">
    <name type="scientific">Trabulsiella guamensis ATCC 49490</name>
    <dbReference type="NCBI Taxonomy" id="1005994"/>
    <lineage>
        <taxon>Bacteria</taxon>
        <taxon>Pseudomonadati</taxon>
        <taxon>Pseudomonadota</taxon>
        <taxon>Gammaproteobacteria</taxon>
        <taxon>Enterobacterales</taxon>
        <taxon>Enterobacteriaceae</taxon>
        <taxon>Trabulsiella</taxon>
    </lineage>
</organism>
<proteinExistence type="inferred from homology"/>
<dbReference type="OrthoDB" id="9767864at2"/>
<feature type="domain" description="Tail sheath protein subtilisin-like" evidence="2">
    <location>
        <begin position="204"/>
        <end position="370"/>
    </location>
</feature>
<evidence type="ECO:0000259" key="2">
    <source>
        <dbReference type="Pfam" id="PF04984"/>
    </source>
</evidence>
<dbReference type="Proteomes" id="UP000028630">
    <property type="component" value="Unassembled WGS sequence"/>
</dbReference>
<keyword evidence="5" id="KW-1185">Reference proteome</keyword>
<dbReference type="Pfam" id="PF04984">
    <property type="entry name" value="Phage_sheath_1"/>
    <property type="match status" value="1"/>
</dbReference>
<dbReference type="InterPro" id="IPR035089">
    <property type="entry name" value="Phage_sheath_subtilisin"/>
</dbReference>
<dbReference type="Pfam" id="PF17482">
    <property type="entry name" value="Phage_sheath_1C"/>
    <property type="match status" value="1"/>
</dbReference>
<sequence>MPDLHGVESIELTNGTIAVQTVETAVIGLVGTAPDAATATHATALAGSVLLNTQLLFTAVETGRAGNGIVIDAVIAEAETEVTTATMLDRVITVTLATDDTGAATSTVQELVDAIGAITGSPVTVSMENAAPDAVVSPFSETLAGGEDEPYPLNTPVLVAGALVRADQLGTAGTLYPALMDIFDQTGALVVVVRAEEGANVAATRASIISAIDKLPLARSKINYQPRIVIATGFSEDDGVGKKLEVVAQKLRAIAYLDSPSMATPQEVSARRNLYGGRVELLRPRVAVTADNGQTIYRPYSARAAGLRARIDYANGWWWSKSNQEIFGITGTEQIDDFIIGDYTCTANLLNMDNISTIIRYDGFRHWGNRLCLTHPQWRFEAVRRTADVIEDSIQRAMMVYVDRPIDKDVADDVIGSINAYIRQLKNLGAIYGGTAWLDPELNTAETMAAGWLYINYDFGPKSPMERLTLRVRVNKQYGLEELGLNGN</sequence>
<accession>A0A085ART8</accession>
<dbReference type="RefSeq" id="WP_038153483.1">
    <property type="nucleotide sequence ID" value="NZ_JMTB01000013.1"/>
</dbReference>
<dbReference type="InterPro" id="IPR052042">
    <property type="entry name" value="Tail_sheath_structural"/>
</dbReference>
<dbReference type="InterPro" id="IPR020287">
    <property type="entry name" value="Tail_sheath_C"/>
</dbReference>
<comment type="caution">
    <text evidence="4">The sequence shown here is derived from an EMBL/GenBank/DDBJ whole genome shotgun (WGS) entry which is preliminary data.</text>
</comment>
<gene>
    <name evidence="4" type="ORF">GTGU_00182</name>
</gene>
<evidence type="ECO:0000313" key="4">
    <source>
        <dbReference type="EMBL" id="KFC12933.1"/>
    </source>
</evidence>
<dbReference type="PANTHER" id="PTHR35861:SF1">
    <property type="entry name" value="PHAGE TAIL SHEATH PROTEIN"/>
    <property type="match status" value="1"/>
</dbReference>
<dbReference type="AlphaFoldDB" id="A0A085ART8"/>
<reference evidence="5" key="1">
    <citation type="submission" date="2014-05" db="EMBL/GenBank/DDBJ databases">
        <title>ATOL: Assembling a taxonomically balanced genome-scale reconstruction of the evolutionary history of the Enterobacteriaceae.</title>
        <authorList>
            <person name="Plunkett G. III"/>
            <person name="Neeno-Eckwall E.C."/>
            <person name="Glasner J.D."/>
            <person name="Perna N.T."/>
        </authorList>
    </citation>
    <scope>NUCLEOTIDE SEQUENCE [LARGE SCALE GENOMIC DNA]</scope>
    <source>
        <strain evidence="5">ATCC 49490</strain>
    </source>
</reference>
<dbReference type="PANTHER" id="PTHR35861">
    <property type="match status" value="1"/>
</dbReference>
<comment type="similarity">
    <text evidence="1">Belongs to the myoviridae tail sheath protein family.</text>
</comment>